<dbReference type="GO" id="GO:0051726">
    <property type="term" value="P:regulation of cell cycle"/>
    <property type="evidence" value="ECO:0007669"/>
    <property type="project" value="InterPro"/>
</dbReference>
<keyword evidence="10 16" id="KW-0863">Zinc-finger</keyword>
<sequence>MCNTDMSSLTDGSPVSASEQDALVKPKPLLLKLLKLAGAEKDTFTMKEVIFYLGQYIMSKQLYDEKEQHIVHCADDLLGDLFGVTSFSVKEHRRIYSMISRNLIAINQQGKLCYFTALFSDAALSDPPEDDARFHLEKENVLKESRQELEEKQASSNVTSQPATSSRRRTHSESEENSSDDVHGDRRKRHKSDSISLTFDESLSWCVVSGLCRERSNSSDSTDSVSIPDLDASSLSENSDWFDHGSVSDQFSVEFEVESIYSEDYSHNEEGQELTDDDEVYQLTIYQDEDSDSDSFTEDPEISLADYWKCPECSEMNPPLPRHCHRCWALREDWLPDEKSAKLAKSKLEGSFHLESEEGFDVPDCKKAKTNEDKEPAVEENEDKAVQISESQESEDFSQPSTSSSVFCSSQEDFKEPEKREMKDKEESAESSLPVSSIEPCVICQSRPKNGCIVHGKTGHLMSCFTCARKLKKRNKPCPVCRQPIQMIVLTYFG</sequence>
<proteinExistence type="inferred from homology"/>
<keyword evidence="12 15" id="KW-0862">Zinc</keyword>
<evidence type="ECO:0000259" key="18">
    <source>
        <dbReference type="PROSITE" id="PS50089"/>
    </source>
</evidence>
<feature type="compositionally biased region" description="Polar residues" evidence="17">
    <location>
        <begin position="397"/>
        <end position="411"/>
    </location>
</feature>
<comment type="catalytic activity">
    <reaction evidence="1 15">
        <text>S-ubiquitinyl-[E2 ubiquitin-conjugating enzyme]-L-cysteine + [acceptor protein]-L-lysine = [E2 ubiquitin-conjugating enzyme]-L-cysteine + N(6)-ubiquitinyl-[acceptor protein]-L-lysine.</text>
        <dbReference type="EC" id="2.3.2.27"/>
    </reaction>
</comment>
<keyword evidence="14 15" id="KW-0539">Nucleus</keyword>
<evidence type="ECO:0000256" key="4">
    <source>
        <dbReference type="ARBA" id="ARBA00012483"/>
    </source>
</evidence>
<evidence type="ECO:0000256" key="9">
    <source>
        <dbReference type="ARBA" id="ARBA00022723"/>
    </source>
</evidence>
<dbReference type="CDD" id="cd17672">
    <property type="entry name" value="MDM2"/>
    <property type="match status" value="1"/>
</dbReference>
<feature type="compositionally biased region" description="Basic and acidic residues" evidence="17">
    <location>
        <begin position="363"/>
        <end position="377"/>
    </location>
</feature>
<feature type="compositionally biased region" description="Polar residues" evidence="17">
    <location>
        <begin position="154"/>
        <end position="164"/>
    </location>
</feature>
<evidence type="ECO:0000256" key="3">
    <source>
        <dbReference type="ARBA" id="ARBA00005803"/>
    </source>
</evidence>
<dbReference type="Pfam" id="PF13920">
    <property type="entry name" value="zf-C3HC4_3"/>
    <property type="match status" value="1"/>
</dbReference>
<evidence type="ECO:0000313" key="22">
    <source>
        <dbReference type="Proteomes" id="UP000198323"/>
    </source>
</evidence>
<comment type="similarity">
    <text evidence="3 15">Belongs to the MDM2/MDM4 family.</text>
</comment>
<evidence type="ECO:0000256" key="12">
    <source>
        <dbReference type="ARBA" id="ARBA00022833"/>
    </source>
</evidence>
<keyword evidence="8 15" id="KW-0808">Transferase</keyword>
<evidence type="ECO:0000256" key="14">
    <source>
        <dbReference type="ARBA" id="ARBA00023242"/>
    </source>
</evidence>
<evidence type="ECO:0000256" key="15">
    <source>
        <dbReference type="PIRNR" id="PIRNR006748"/>
    </source>
</evidence>
<evidence type="ECO:0000256" key="6">
    <source>
        <dbReference type="ARBA" id="ARBA00022490"/>
    </source>
</evidence>
<dbReference type="SUPFAM" id="SSF90209">
    <property type="entry name" value="Ran binding protein zinc finger-like"/>
    <property type="match status" value="1"/>
</dbReference>
<dbReference type="GO" id="GO:0010468">
    <property type="term" value="P:regulation of gene expression"/>
    <property type="evidence" value="ECO:0007669"/>
    <property type="project" value="TreeGrafter"/>
</dbReference>
<dbReference type="GO" id="GO:0005730">
    <property type="term" value="C:nucleolus"/>
    <property type="evidence" value="ECO:0007669"/>
    <property type="project" value="UniProtKB-SubCell"/>
</dbReference>
<evidence type="ECO:0000256" key="17">
    <source>
        <dbReference type="SAM" id="MobiDB-lite"/>
    </source>
</evidence>
<dbReference type="EMBL" id="MCFN01000578">
    <property type="protein sequence ID" value="OXB57067.1"/>
    <property type="molecule type" value="Genomic_DNA"/>
</dbReference>
<dbReference type="PANTHER" id="PTHR46858:SF13">
    <property type="entry name" value="E3 UBIQUITIN-PROTEIN LIGASE MDM2"/>
    <property type="match status" value="1"/>
</dbReference>
<dbReference type="PROSITE" id="PS50089">
    <property type="entry name" value="ZF_RING_2"/>
    <property type="match status" value="1"/>
</dbReference>
<dbReference type="InterPro" id="IPR036885">
    <property type="entry name" value="SWIB_MDM2_dom_sf"/>
</dbReference>
<evidence type="ECO:0000256" key="5">
    <source>
        <dbReference type="ARBA" id="ARBA00018786"/>
    </source>
</evidence>
<dbReference type="InterPro" id="IPR016495">
    <property type="entry name" value="p53_neg-reg_MDM_2/4"/>
</dbReference>
<feature type="compositionally biased region" description="Basic and acidic residues" evidence="17">
    <location>
        <begin position="412"/>
        <end position="428"/>
    </location>
</feature>
<dbReference type="GO" id="GO:0005737">
    <property type="term" value="C:cytoplasm"/>
    <property type="evidence" value="ECO:0007669"/>
    <property type="project" value="UniProtKB-SubCell"/>
</dbReference>
<dbReference type="FunFam" id="3.30.40.10:FF:000076">
    <property type="entry name" value="E3 ubiquitin-protein ligase Mdm2"/>
    <property type="match status" value="1"/>
</dbReference>
<feature type="region of interest" description="Disordered" evidence="17">
    <location>
        <begin position="363"/>
        <end position="431"/>
    </location>
</feature>
<reference evidence="21 22" key="1">
    <citation type="submission" date="2016-07" db="EMBL/GenBank/DDBJ databases">
        <title>Disparate Historic Effective Population Sizes Predicted by Modern Levels of Genome Diversity for the Scaled Quail (Callipepla squamata) and the Northern Bobwhite (Colinus virginianus): Inferences from First and Second Generation Draft Genome Assemblies for Sympatric New World Quail.</title>
        <authorList>
            <person name="Oldeschulte D.L."/>
            <person name="Halley Y.A."/>
            <person name="Bhattarai E.K."/>
            <person name="Brashear W.A."/>
            <person name="Hill J."/>
            <person name="Metz R.P."/>
            <person name="Johnson C.D."/>
            <person name="Rollins D."/>
            <person name="Peterson M.J."/>
            <person name="Bickhart D.M."/>
            <person name="Decker J.E."/>
            <person name="Seabury C.M."/>
        </authorList>
    </citation>
    <scope>NUCLEOTIDE SEQUENCE [LARGE SCALE GENOMIC DNA]</scope>
    <source>
        <strain evidence="21 22">Texas</strain>
        <tissue evidence="21">Leg muscle</tissue>
    </source>
</reference>
<evidence type="ECO:0000256" key="10">
    <source>
        <dbReference type="ARBA" id="ARBA00022771"/>
    </source>
</evidence>
<comment type="caution">
    <text evidence="21">The sequence shown here is derived from an EMBL/GenBank/DDBJ whole genome shotgun (WGS) entry which is preliminary data.</text>
</comment>
<dbReference type="Gene3D" id="1.10.245.10">
    <property type="entry name" value="SWIB/MDM2 domain"/>
    <property type="match status" value="1"/>
</dbReference>
<dbReference type="Proteomes" id="UP000198323">
    <property type="component" value="Unassembled WGS sequence"/>
</dbReference>
<dbReference type="STRING" id="9009.A0A226MP57"/>
<dbReference type="PROSITE" id="PS01358">
    <property type="entry name" value="ZF_RANBP2_1"/>
    <property type="match status" value="1"/>
</dbReference>
<protein>
    <recommendedName>
        <fullName evidence="5 15">E3 ubiquitin-protein ligase Mdm2</fullName>
        <ecNumber evidence="4 15">2.3.2.27</ecNumber>
    </recommendedName>
</protein>
<dbReference type="InterPro" id="IPR044080">
    <property type="entry name" value="MDM2_mRING-HC-C2H2C4"/>
</dbReference>
<evidence type="ECO:0000256" key="16">
    <source>
        <dbReference type="PROSITE-ProRule" id="PRU00322"/>
    </source>
</evidence>
<dbReference type="OrthoDB" id="24526at2759"/>
<accession>A0A226MP57</accession>
<keyword evidence="11 15" id="KW-0833">Ubl conjugation pathway</keyword>
<dbReference type="InterPro" id="IPR036443">
    <property type="entry name" value="Znf_RanBP2_sf"/>
</dbReference>
<evidence type="ECO:0000256" key="8">
    <source>
        <dbReference type="ARBA" id="ARBA00022679"/>
    </source>
</evidence>
<feature type="region of interest" description="Disordered" evidence="17">
    <location>
        <begin position="146"/>
        <end position="193"/>
    </location>
</feature>
<dbReference type="InterPro" id="IPR001841">
    <property type="entry name" value="Znf_RING"/>
</dbReference>
<dbReference type="InterPro" id="IPR001876">
    <property type="entry name" value="Znf_RanBP2"/>
</dbReference>
<organism evidence="21 22">
    <name type="scientific">Callipepla squamata</name>
    <name type="common">Scaled quail</name>
    <dbReference type="NCBI Taxonomy" id="9009"/>
    <lineage>
        <taxon>Eukaryota</taxon>
        <taxon>Metazoa</taxon>
        <taxon>Chordata</taxon>
        <taxon>Craniata</taxon>
        <taxon>Vertebrata</taxon>
        <taxon>Euteleostomi</taxon>
        <taxon>Archelosauria</taxon>
        <taxon>Archosauria</taxon>
        <taxon>Dinosauria</taxon>
        <taxon>Saurischia</taxon>
        <taxon>Theropoda</taxon>
        <taxon>Coelurosauria</taxon>
        <taxon>Aves</taxon>
        <taxon>Neognathae</taxon>
        <taxon>Galloanserae</taxon>
        <taxon>Galliformes</taxon>
        <taxon>Odontophoridae</taxon>
        <taxon>Callipepla</taxon>
    </lineage>
</organism>
<dbReference type="EC" id="2.3.2.27" evidence="4 15"/>
<dbReference type="GO" id="GO:0002039">
    <property type="term" value="F:p53 binding"/>
    <property type="evidence" value="ECO:0007669"/>
    <property type="project" value="TreeGrafter"/>
</dbReference>
<comment type="subcellular location">
    <subcellularLocation>
        <location evidence="2 15">Cytoplasm</location>
    </subcellularLocation>
    <subcellularLocation>
        <location evidence="15">Nucleus</location>
        <location evidence="15">Nucleoplasm</location>
    </subcellularLocation>
    <subcellularLocation>
        <location evidence="15">Nucleus</location>
        <location evidence="15">Nucleolus</location>
    </subcellularLocation>
</comment>
<feature type="region of interest" description="Disordered" evidence="17">
    <location>
        <begin position="1"/>
        <end position="20"/>
    </location>
</feature>
<keyword evidence="22" id="KW-1185">Reference proteome</keyword>
<dbReference type="InterPro" id="IPR028340">
    <property type="entry name" value="Mdm2"/>
</dbReference>
<keyword evidence="9 15" id="KW-0479">Metal-binding</keyword>
<dbReference type="GO" id="GO:0043066">
    <property type="term" value="P:negative regulation of apoptotic process"/>
    <property type="evidence" value="ECO:0007669"/>
    <property type="project" value="InterPro"/>
</dbReference>
<dbReference type="GO" id="GO:0061630">
    <property type="term" value="F:ubiquitin protein ligase activity"/>
    <property type="evidence" value="ECO:0007669"/>
    <property type="project" value="UniProtKB-EC"/>
</dbReference>
<feature type="domain" description="DM2" evidence="20">
    <location>
        <begin position="22"/>
        <end position="105"/>
    </location>
</feature>
<dbReference type="Gene3D" id="2.30.30.380">
    <property type="entry name" value="Zn-finger domain of Sec23/24"/>
    <property type="match status" value="1"/>
</dbReference>
<dbReference type="AlphaFoldDB" id="A0A226MP57"/>
<dbReference type="GO" id="GO:0042802">
    <property type="term" value="F:identical protein binding"/>
    <property type="evidence" value="ECO:0007669"/>
    <property type="project" value="InterPro"/>
</dbReference>
<gene>
    <name evidence="21" type="ORF">ASZ78_002938</name>
</gene>
<dbReference type="CDD" id="cd16783">
    <property type="entry name" value="mRING-HC-C2H2C4_MDM2"/>
    <property type="match status" value="1"/>
</dbReference>
<evidence type="ECO:0000259" key="19">
    <source>
        <dbReference type="PROSITE" id="PS50199"/>
    </source>
</evidence>
<name>A0A226MP57_CALSU</name>
<dbReference type="Pfam" id="PF00641">
    <property type="entry name" value="Zn_ribbon_RanBP"/>
    <property type="match status" value="1"/>
</dbReference>
<keyword evidence="6 15" id="KW-0963">Cytoplasm</keyword>
<dbReference type="GO" id="GO:0016567">
    <property type="term" value="P:protein ubiquitination"/>
    <property type="evidence" value="ECO:0007669"/>
    <property type="project" value="TreeGrafter"/>
</dbReference>
<dbReference type="PIRSF" id="PIRSF500700">
    <property type="entry name" value="MDM2"/>
    <property type="match status" value="1"/>
</dbReference>
<dbReference type="GO" id="GO:0008270">
    <property type="term" value="F:zinc ion binding"/>
    <property type="evidence" value="ECO:0007669"/>
    <property type="project" value="UniProtKB-KW"/>
</dbReference>
<dbReference type="SUPFAM" id="SSF57850">
    <property type="entry name" value="RING/U-box"/>
    <property type="match status" value="1"/>
</dbReference>
<dbReference type="FunFam" id="1.10.245.10:FF:000002">
    <property type="entry name" value="E3 ubiquitin-protein ligase Mdm2"/>
    <property type="match status" value="1"/>
</dbReference>
<dbReference type="Pfam" id="PF02201">
    <property type="entry name" value="SWIB"/>
    <property type="match status" value="1"/>
</dbReference>
<keyword evidence="13" id="KW-0832">Ubl conjugation</keyword>
<evidence type="ECO:0000259" key="20">
    <source>
        <dbReference type="PROSITE" id="PS51925"/>
    </source>
</evidence>
<dbReference type="InterPro" id="IPR003121">
    <property type="entry name" value="SWIB_MDM2_domain"/>
</dbReference>
<evidence type="ECO:0000313" key="21">
    <source>
        <dbReference type="EMBL" id="OXB57067.1"/>
    </source>
</evidence>
<dbReference type="InterPro" id="IPR013083">
    <property type="entry name" value="Znf_RING/FYVE/PHD"/>
</dbReference>
<dbReference type="PROSITE" id="PS50199">
    <property type="entry name" value="ZF_RANBP2_2"/>
    <property type="match status" value="1"/>
</dbReference>
<evidence type="ECO:0000256" key="13">
    <source>
        <dbReference type="ARBA" id="ARBA00022843"/>
    </source>
</evidence>
<feature type="domain" description="RING-type" evidence="18">
    <location>
        <begin position="441"/>
        <end position="482"/>
    </location>
</feature>
<dbReference type="Gene3D" id="3.30.40.10">
    <property type="entry name" value="Zinc/RING finger domain, C3HC4 (zinc finger)"/>
    <property type="match status" value="1"/>
</dbReference>
<evidence type="ECO:0000256" key="7">
    <source>
        <dbReference type="ARBA" id="ARBA00022553"/>
    </source>
</evidence>
<keyword evidence="7" id="KW-0597">Phosphoprotein</keyword>
<evidence type="ECO:0000256" key="1">
    <source>
        <dbReference type="ARBA" id="ARBA00000900"/>
    </source>
</evidence>
<dbReference type="PANTHER" id="PTHR46858">
    <property type="entry name" value="OS05G0521000 PROTEIN"/>
    <property type="match status" value="1"/>
</dbReference>
<dbReference type="PIRSF" id="PIRSF006748">
    <property type="entry name" value="p53_MDM_2/4"/>
    <property type="match status" value="1"/>
</dbReference>
<dbReference type="GO" id="GO:0005654">
    <property type="term" value="C:nucleoplasm"/>
    <property type="evidence" value="ECO:0007669"/>
    <property type="project" value="UniProtKB-SubCell"/>
</dbReference>
<dbReference type="SUPFAM" id="SSF47592">
    <property type="entry name" value="SWIB/MDM2 domain"/>
    <property type="match status" value="2"/>
</dbReference>
<feature type="domain" description="RanBP2-type" evidence="19">
    <location>
        <begin position="304"/>
        <end position="333"/>
    </location>
</feature>
<dbReference type="PROSITE" id="PS51925">
    <property type="entry name" value="SWIB_MDM2"/>
    <property type="match status" value="1"/>
</dbReference>
<evidence type="ECO:0000256" key="2">
    <source>
        <dbReference type="ARBA" id="ARBA00004496"/>
    </source>
</evidence>
<feature type="compositionally biased region" description="Polar residues" evidence="17">
    <location>
        <begin position="1"/>
        <end position="19"/>
    </location>
</feature>
<evidence type="ECO:0000256" key="11">
    <source>
        <dbReference type="ARBA" id="ARBA00022786"/>
    </source>
</evidence>